<evidence type="ECO:0000313" key="2">
    <source>
        <dbReference type="EMBL" id="KAH7375962.1"/>
    </source>
</evidence>
<dbReference type="Pfam" id="PF07818">
    <property type="entry name" value="HCNGP"/>
    <property type="match status" value="1"/>
</dbReference>
<dbReference type="AlphaFoldDB" id="A0A8K0X8M0"/>
<organism evidence="2 3">
    <name type="scientific">Plectosphaerella cucumerina</name>
    <dbReference type="NCBI Taxonomy" id="40658"/>
    <lineage>
        <taxon>Eukaryota</taxon>
        <taxon>Fungi</taxon>
        <taxon>Dikarya</taxon>
        <taxon>Ascomycota</taxon>
        <taxon>Pezizomycotina</taxon>
        <taxon>Sordariomycetes</taxon>
        <taxon>Hypocreomycetidae</taxon>
        <taxon>Glomerellales</taxon>
        <taxon>Plectosphaerellaceae</taxon>
        <taxon>Plectosphaerella</taxon>
    </lineage>
</organism>
<feature type="compositionally biased region" description="Gly residues" evidence="1">
    <location>
        <begin position="249"/>
        <end position="261"/>
    </location>
</feature>
<dbReference type="Proteomes" id="UP000813385">
    <property type="component" value="Unassembled WGS sequence"/>
</dbReference>
<comment type="caution">
    <text evidence="2">The sequence shown here is derived from an EMBL/GenBank/DDBJ whole genome shotgun (WGS) entry which is preliminary data.</text>
</comment>
<dbReference type="OrthoDB" id="1714508at2759"/>
<accession>A0A8K0X8M0</accession>
<feature type="compositionally biased region" description="Pro residues" evidence="1">
    <location>
        <begin position="124"/>
        <end position="133"/>
    </location>
</feature>
<dbReference type="GO" id="GO:0005634">
    <property type="term" value="C:nucleus"/>
    <property type="evidence" value="ECO:0007669"/>
    <property type="project" value="TreeGrafter"/>
</dbReference>
<feature type="compositionally biased region" description="Basic and acidic residues" evidence="1">
    <location>
        <begin position="218"/>
        <end position="240"/>
    </location>
</feature>
<dbReference type="InterPro" id="IPR012479">
    <property type="entry name" value="SAP30BP"/>
</dbReference>
<feature type="region of interest" description="Disordered" evidence="1">
    <location>
        <begin position="1"/>
        <end position="104"/>
    </location>
</feature>
<name>A0A8K0X8M0_9PEZI</name>
<sequence>MGGLVGYASSSDGDEDEVMTTSPEKNPLVVPVTEEKKTVETAPSVPAPTPTSAPGPSTSSQTSQPQPQAEAPAVLGPTLPPGPSAITDLPEPEDEDISAAPGSPYTVQRNLLRDLTLPTHPNLDIPPSPPGTPNPSLNKKFDQFLDLKKKGIHFNSKLANSTALRNPALMDKLMDFIELGFDSEGKSLRSQYVTTLPSDVWNPTGSAFPDWAFRGPLKESQDRVRKEHEAERAAGKRGVDFVRGTSSGAAGGSGGEAGGLSRGSKRKAGAL</sequence>
<evidence type="ECO:0000256" key="1">
    <source>
        <dbReference type="SAM" id="MobiDB-lite"/>
    </source>
</evidence>
<feature type="compositionally biased region" description="Low complexity" evidence="1">
    <location>
        <begin position="54"/>
        <end position="73"/>
    </location>
</feature>
<feature type="region of interest" description="Disordered" evidence="1">
    <location>
        <begin position="117"/>
        <end position="137"/>
    </location>
</feature>
<dbReference type="GO" id="GO:0006355">
    <property type="term" value="P:regulation of DNA-templated transcription"/>
    <property type="evidence" value="ECO:0007669"/>
    <property type="project" value="InterPro"/>
</dbReference>
<evidence type="ECO:0000313" key="3">
    <source>
        <dbReference type="Proteomes" id="UP000813385"/>
    </source>
</evidence>
<proteinExistence type="predicted"/>
<dbReference type="PANTHER" id="PTHR13464:SF0">
    <property type="entry name" value="SAP30-BINDING PROTEIN"/>
    <property type="match status" value="1"/>
</dbReference>
<reference evidence="2" key="1">
    <citation type="journal article" date="2021" name="Nat. Commun.">
        <title>Genetic determinants of endophytism in the Arabidopsis root mycobiome.</title>
        <authorList>
            <person name="Mesny F."/>
            <person name="Miyauchi S."/>
            <person name="Thiergart T."/>
            <person name="Pickel B."/>
            <person name="Atanasova L."/>
            <person name="Karlsson M."/>
            <person name="Huettel B."/>
            <person name="Barry K.W."/>
            <person name="Haridas S."/>
            <person name="Chen C."/>
            <person name="Bauer D."/>
            <person name="Andreopoulos W."/>
            <person name="Pangilinan J."/>
            <person name="LaButti K."/>
            <person name="Riley R."/>
            <person name="Lipzen A."/>
            <person name="Clum A."/>
            <person name="Drula E."/>
            <person name="Henrissat B."/>
            <person name="Kohler A."/>
            <person name="Grigoriev I.V."/>
            <person name="Martin F.M."/>
            <person name="Hacquard S."/>
        </authorList>
    </citation>
    <scope>NUCLEOTIDE SEQUENCE</scope>
    <source>
        <strain evidence="2">MPI-CAGE-AT-0016</strain>
    </source>
</reference>
<protein>
    <submittedName>
        <fullName evidence="2">HCNGP-like protein-domain-containing protein</fullName>
    </submittedName>
</protein>
<feature type="region of interest" description="Disordered" evidence="1">
    <location>
        <begin position="218"/>
        <end position="271"/>
    </location>
</feature>
<keyword evidence="3" id="KW-1185">Reference proteome</keyword>
<gene>
    <name evidence="2" type="ORF">B0T11DRAFT_335216</name>
</gene>
<dbReference type="PANTHER" id="PTHR13464">
    <property type="entry name" value="TRANSCRIPTIONAL REGULATOR PROTEIN HCNGP"/>
    <property type="match status" value="1"/>
</dbReference>
<dbReference type="EMBL" id="JAGPXD010000001">
    <property type="protein sequence ID" value="KAH7375962.1"/>
    <property type="molecule type" value="Genomic_DNA"/>
</dbReference>